<name>A0AAV3PQ58_LITER</name>
<comment type="caution">
    <text evidence="1">The sequence shown here is derived from an EMBL/GenBank/DDBJ whole genome shotgun (WGS) entry which is preliminary data.</text>
</comment>
<evidence type="ECO:0000313" key="1">
    <source>
        <dbReference type="EMBL" id="GAA0152871.1"/>
    </source>
</evidence>
<protein>
    <submittedName>
        <fullName evidence="1">Uncharacterized protein</fullName>
    </submittedName>
</protein>
<evidence type="ECO:0000313" key="2">
    <source>
        <dbReference type="Proteomes" id="UP001454036"/>
    </source>
</evidence>
<accession>A0AAV3PQ58</accession>
<proteinExistence type="predicted"/>
<keyword evidence="2" id="KW-1185">Reference proteome</keyword>
<organism evidence="1 2">
    <name type="scientific">Lithospermum erythrorhizon</name>
    <name type="common">Purple gromwell</name>
    <name type="synonym">Lithospermum officinale var. erythrorhizon</name>
    <dbReference type="NCBI Taxonomy" id="34254"/>
    <lineage>
        <taxon>Eukaryota</taxon>
        <taxon>Viridiplantae</taxon>
        <taxon>Streptophyta</taxon>
        <taxon>Embryophyta</taxon>
        <taxon>Tracheophyta</taxon>
        <taxon>Spermatophyta</taxon>
        <taxon>Magnoliopsida</taxon>
        <taxon>eudicotyledons</taxon>
        <taxon>Gunneridae</taxon>
        <taxon>Pentapetalae</taxon>
        <taxon>asterids</taxon>
        <taxon>lamiids</taxon>
        <taxon>Boraginales</taxon>
        <taxon>Boraginaceae</taxon>
        <taxon>Boraginoideae</taxon>
        <taxon>Lithospermeae</taxon>
        <taxon>Lithospermum</taxon>
    </lineage>
</organism>
<dbReference type="EMBL" id="BAABME010018175">
    <property type="protein sequence ID" value="GAA0152871.1"/>
    <property type="molecule type" value="Genomic_DNA"/>
</dbReference>
<gene>
    <name evidence="1" type="ORF">LIER_37581</name>
</gene>
<dbReference type="AlphaFoldDB" id="A0AAV3PQ58"/>
<sequence length="91" mass="10910">MFVNPAISTNNKKPAFKKWDDKKGFIKCNHCGMKDHLKDACYRLHRFPERFGKRHKKGGFRIKEIIILHKQIWLKILLKLMEVSRFIAMIK</sequence>
<dbReference type="Proteomes" id="UP001454036">
    <property type="component" value="Unassembled WGS sequence"/>
</dbReference>
<reference evidence="1 2" key="1">
    <citation type="submission" date="2024-01" db="EMBL/GenBank/DDBJ databases">
        <title>The complete chloroplast genome sequence of Lithospermum erythrorhizon: insights into the phylogenetic relationship among Boraginaceae species and the maternal lineages of purple gromwells.</title>
        <authorList>
            <person name="Okada T."/>
            <person name="Watanabe K."/>
        </authorList>
    </citation>
    <scope>NUCLEOTIDE SEQUENCE [LARGE SCALE GENOMIC DNA]</scope>
</reference>